<dbReference type="SUPFAM" id="SSF57924">
    <property type="entry name" value="Inhibitor of apoptosis (IAP) repeat"/>
    <property type="match status" value="1"/>
</dbReference>
<dbReference type="InterPro" id="IPR001370">
    <property type="entry name" value="BIR_rpt"/>
</dbReference>
<dbReference type="EMBL" id="CP111017">
    <property type="protein sequence ID" value="WAR07971.1"/>
    <property type="molecule type" value="Genomic_DNA"/>
</dbReference>
<dbReference type="Gene3D" id="1.10.1170.10">
    <property type="entry name" value="Inhibitor Of Apoptosis Protein (2mihbC-IAP-1), Chain A"/>
    <property type="match status" value="1"/>
</dbReference>
<dbReference type="InterPro" id="IPR050784">
    <property type="entry name" value="IAP"/>
</dbReference>
<dbReference type="PANTHER" id="PTHR10044">
    <property type="entry name" value="INHIBITOR OF APOPTOSIS"/>
    <property type="match status" value="1"/>
</dbReference>
<sequence length="338" mass="38194">MFNKLQWYVNDDLCSYKVDLSKKQLTELPFEYDTPDNICHYGDYILGENKSSDTTTVKNKILDLVVPLKGIEIYAFPCLKSYFNQLALPTNSYKNIIYNDGELLPNPPQWRPGIKHGGVENAHEQNNISTLESARTNDISRSKRRRPRYPGKCTMESRLDTFTTWSHSAPTPQTLAADGFFFTGDADFVRCHQCGIELKDFSPFGDPLSEHIKHAGSCDFLTDLYGITGLEQKRIEQTDDPSSRAMRPAWTHLMVGRKMCLRSRTSLQTLVCTSQVLKIMCGVLHVTEDCGSGMRETTLGWSTADGFRPVTSQGHLRGTNISNAFRLPSTKGRTCQNW</sequence>
<dbReference type="Pfam" id="PF00653">
    <property type="entry name" value="BIR"/>
    <property type="match status" value="1"/>
</dbReference>
<accession>A0ABY7EGP0</accession>
<dbReference type="PANTHER" id="PTHR10044:SF139">
    <property type="entry name" value="DEATH-ASSOCIATED INHIBITOR OF APOPTOSIS 2"/>
    <property type="match status" value="1"/>
</dbReference>
<reference evidence="1" key="1">
    <citation type="submission" date="2022-11" db="EMBL/GenBank/DDBJ databases">
        <title>Centuries of genome instability and evolution in soft-shell clam transmissible cancer (bioRxiv).</title>
        <authorList>
            <person name="Hart S.F.M."/>
            <person name="Yonemitsu M.A."/>
            <person name="Giersch R.M."/>
            <person name="Beal B.F."/>
            <person name="Arriagada G."/>
            <person name="Davis B.W."/>
            <person name="Ostrander E.A."/>
            <person name="Goff S.P."/>
            <person name="Metzger M.J."/>
        </authorList>
    </citation>
    <scope>NUCLEOTIDE SEQUENCE</scope>
    <source>
        <strain evidence="1">MELC-2E11</strain>
        <tissue evidence="1">Siphon/mantle</tissue>
    </source>
</reference>
<dbReference type="CDD" id="cd00022">
    <property type="entry name" value="BIR"/>
    <property type="match status" value="1"/>
</dbReference>
<evidence type="ECO:0000313" key="2">
    <source>
        <dbReference type="Proteomes" id="UP001164746"/>
    </source>
</evidence>
<dbReference type="PROSITE" id="PS50143">
    <property type="entry name" value="BIR_REPEAT_2"/>
    <property type="match status" value="1"/>
</dbReference>
<name>A0ABY7EGP0_MYAAR</name>
<evidence type="ECO:0000313" key="1">
    <source>
        <dbReference type="EMBL" id="WAR07971.1"/>
    </source>
</evidence>
<protein>
    <submittedName>
        <fullName evidence="1">BIR7B-like protein</fullName>
    </submittedName>
</protein>
<dbReference type="SMART" id="SM00238">
    <property type="entry name" value="BIR"/>
    <property type="match status" value="1"/>
</dbReference>
<proteinExistence type="predicted"/>
<organism evidence="1 2">
    <name type="scientific">Mya arenaria</name>
    <name type="common">Soft-shell clam</name>
    <dbReference type="NCBI Taxonomy" id="6604"/>
    <lineage>
        <taxon>Eukaryota</taxon>
        <taxon>Metazoa</taxon>
        <taxon>Spiralia</taxon>
        <taxon>Lophotrochozoa</taxon>
        <taxon>Mollusca</taxon>
        <taxon>Bivalvia</taxon>
        <taxon>Autobranchia</taxon>
        <taxon>Heteroconchia</taxon>
        <taxon>Euheterodonta</taxon>
        <taxon>Imparidentia</taxon>
        <taxon>Neoheterodontei</taxon>
        <taxon>Myida</taxon>
        <taxon>Myoidea</taxon>
        <taxon>Myidae</taxon>
        <taxon>Mya</taxon>
    </lineage>
</organism>
<gene>
    <name evidence="1" type="ORF">MAR_017929</name>
</gene>
<dbReference type="Proteomes" id="UP001164746">
    <property type="component" value="Chromosome 6"/>
</dbReference>
<keyword evidence="2" id="KW-1185">Reference proteome</keyword>